<sequence length="29" mass="3122">MAPRPATITQPAITRACVMVMLFALVGMM</sequence>
<keyword evidence="1" id="KW-1133">Transmembrane helix</keyword>
<comment type="caution">
    <text evidence="2">The sequence shown here is derived from an EMBL/GenBank/DDBJ whole genome shotgun (WGS) entry which is preliminary data.</text>
</comment>
<accession>A0ABV2HG31</accession>
<dbReference type="EMBL" id="JBEPLI010000003">
    <property type="protein sequence ID" value="MET3589501.1"/>
    <property type="molecule type" value="Genomic_DNA"/>
</dbReference>
<keyword evidence="1" id="KW-0812">Transmembrane</keyword>
<gene>
    <name evidence="2" type="ORF">ABID23_000583</name>
</gene>
<organism evidence="2 3">
    <name type="scientific">Bartonella silvatica</name>
    <dbReference type="NCBI Taxonomy" id="357760"/>
    <lineage>
        <taxon>Bacteria</taxon>
        <taxon>Pseudomonadati</taxon>
        <taxon>Pseudomonadota</taxon>
        <taxon>Alphaproteobacteria</taxon>
        <taxon>Hyphomicrobiales</taxon>
        <taxon>Bartonellaceae</taxon>
        <taxon>Bartonella</taxon>
    </lineage>
</organism>
<reference evidence="2 3" key="1">
    <citation type="submission" date="2024-06" db="EMBL/GenBank/DDBJ databases">
        <title>Genomic Encyclopedia of Type Strains, Phase IV (KMG-IV): sequencing the most valuable type-strain genomes for metagenomic binning, comparative biology and taxonomic classification.</title>
        <authorList>
            <person name="Goeker M."/>
        </authorList>
    </citation>
    <scope>NUCLEOTIDE SEQUENCE [LARGE SCALE GENOMIC DNA]</scope>
    <source>
        <strain evidence="2 3">DSM 23649</strain>
    </source>
</reference>
<keyword evidence="1" id="KW-0472">Membrane</keyword>
<feature type="transmembrane region" description="Helical" evidence="1">
    <location>
        <begin position="12"/>
        <end position="28"/>
    </location>
</feature>
<protein>
    <submittedName>
        <fullName evidence="2">Uncharacterized protein</fullName>
    </submittedName>
</protein>
<evidence type="ECO:0000256" key="1">
    <source>
        <dbReference type="SAM" id="Phobius"/>
    </source>
</evidence>
<proteinExistence type="predicted"/>
<evidence type="ECO:0000313" key="3">
    <source>
        <dbReference type="Proteomes" id="UP001549086"/>
    </source>
</evidence>
<dbReference type="Proteomes" id="UP001549086">
    <property type="component" value="Unassembled WGS sequence"/>
</dbReference>
<name>A0ABV2HG31_9HYPH</name>
<evidence type="ECO:0000313" key="2">
    <source>
        <dbReference type="EMBL" id="MET3589501.1"/>
    </source>
</evidence>
<keyword evidence="3" id="KW-1185">Reference proteome</keyword>